<dbReference type="AlphaFoldDB" id="A0A7R8ZFC0"/>
<evidence type="ECO:0000313" key="2">
    <source>
        <dbReference type="EMBL" id="CAD7203364.1"/>
    </source>
</evidence>
<gene>
    <name evidence="2" type="ORF">TDIB3V08_LOCUS9537</name>
</gene>
<proteinExistence type="predicted"/>
<feature type="compositionally biased region" description="Pro residues" evidence="1">
    <location>
        <begin position="51"/>
        <end position="67"/>
    </location>
</feature>
<feature type="region of interest" description="Disordered" evidence="1">
    <location>
        <begin position="23"/>
        <end position="67"/>
    </location>
</feature>
<accession>A0A7R8ZFC0</accession>
<protein>
    <submittedName>
        <fullName evidence="2">Uncharacterized protein</fullName>
    </submittedName>
</protein>
<name>A0A7R8ZFC0_TIMDO</name>
<dbReference type="EMBL" id="OA570506">
    <property type="protein sequence ID" value="CAD7203364.1"/>
    <property type="molecule type" value="Genomic_DNA"/>
</dbReference>
<reference evidence="2" key="1">
    <citation type="submission" date="2020-11" db="EMBL/GenBank/DDBJ databases">
        <authorList>
            <person name="Tran Van P."/>
        </authorList>
    </citation>
    <scope>NUCLEOTIDE SEQUENCE</scope>
</reference>
<sequence length="135" mass="15076">MHHFPLLFPPYVPYPRHPGSISSVSSEVVTLPNERQPVDPTSSSVLTSRSAPPPSFSSPLPTPPPSQPTTKYIYISFALFAMKQMYRYSSPMASLVLSDSSQLTADGFEKLPDQIMYPYAEPYDLEKLVFSSCHF</sequence>
<evidence type="ECO:0000256" key="1">
    <source>
        <dbReference type="SAM" id="MobiDB-lite"/>
    </source>
</evidence>
<organism evidence="2">
    <name type="scientific">Timema douglasi</name>
    <name type="common">Walking stick</name>
    <dbReference type="NCBI Taxonomy" id="61478"/>
    <lineage>
        <taxon>Eukaryota</taxon>
        <taxon>Metazoa</taxon>
        <taxon>Ecdysozoa</taxon>
        <taxon>Arthropoda</taxon>
        <taxon>Hexapoda</taxon>
        <taxon>Insecta</taxon>
        <taxon>Pterygota</taxon>
        <taxon>Neoptera</taxon>
        <taxon>Polyneoptera</taxon>
        <taxon>Phasmatodea</taxon>
        <taxon>Timematodea</taxon>
        <taxon>Timematoidea</taxon>
        <taxon>Timematidae</taxon>
        <taxon>Timema</taxon>
    </lineage>
</organism>